<feature type="transmembrane region" description="Helical" evidence="5">
    <location>
        <begin position="151"/>
        <end position="169"/>
    </location>
</feature>
<dbReference type="PANTHER" id="PTHR42770:SF11">
    <property type="entry name" value="INNER MEMBRANE TRANSPORT PROTEIN YBAT"/>
    <property type="match status" value="1"/>
</dbReference>
<dbReference type="InterPro" id="IPR050367">
    <property type="entry name" value="APC_superfamily"/>
</dbReference>
<comment type="subcellular location">
    <subcellularLocation>
        <location evidence="1">Membrane</location>
        <topology evidence="1">Multi-pass membrane protein</topology>
    </subcellularLocation>
</comment>
<dbReference type="AlphaFoldDB" id="G8TWU7"/>
<dbReference type="HOGENOM" id="CLU_606534_0_0_9"/>
<feature type="transmembrane region" description="Helical" evidence="5">
    <location>
        <begin position="219"/>
        <end position="242"/>
    </location>
</feature>
<name>G8TWU7_SULAD</name>
<dbReference type="Gene3D" id="1.20.1740.10">
    <property type="entry name" value="Amino acid/polyamine transporter I"/>
    <property type="match status" value="1"/>
</dbReference>
<feature type="transmembrane region" description="Helical" evidence="5">
    <location>
        <begin position="12"/>
        <end position="33"/>
    </location>
</feature>
<evidence type="ECO:0000313" key="7">
    <source>
        <dbReference type="EMBL" id="AEW03795.1"/>
    </source>
</evidence>
<dbReference type="Proteomes" id="UP000005439">
    <property type="component" value="Chromosome"/>
</dbReference>
<feature type="domain" description="Amino acid permease/ SLC12A" evidence="6">
    <location>
        <begin position="25"/>
        <end position="422"/>
    </location>
</feature>
<gene>
    <name evidence="7" type="ordered locus">Sulac_0224</name>
</gene>
<dbReference type="KEGG" id="sap:Sulac_0224"/>
<dbReference type="GO" id="GO:0055085">
    <property type="term" value="P:transmembrane transport"/>
    <property type="evidence" value="ECO:0007669"/>
    <property type="project" value="InterPro"/>
</dbReference>
<feature type="transmembrane region" description="Helical" evidence="5">
    <location>
        <begin position="266"/>
        <end position="296"/>
    </location>
</feature>
<evidence type="ECO:0000256" key="5">
    <source>
        <dbReference type="SAM" id="Phobius"/>
    </source>
</evidence>
<dbReference type="GO" id="GO:0016020">
    <property type="term" value="C:membrane"/>
    <property type="evidence" value="ECO:0007669"/>
    <property type="project" value="UniProtKB-SubCell"/>
</dbReference>
<protein>
    <submittedName>
        <fullName evidence="7">Amino acid permease-associated region</fullName>
    </submittedName>
</protein>
<feature type="transmembrane region" description="Helical" evidence="5">
    <location>
        <begin position="45"/>
        <end position="69"/>
    </location>
</feature>
<organism evidence="7 8">
    <name type="scientific">Sulfobacillus acidophilus (strain ATCC 700253 / DSM 10332 / NAL)</name>
    <dbReference type="NCBI Taxonomy" id="679936"/>
    <lineage>
        <taxon>Bacteria</taxon>
        <taxon>Bacillati</taxon>
        <taxon>Bacillota</taxon>
        <taxon>Clostridia</taxon>
        <taxon>Eubacteriales</taxon>
        <taxon>Clostridiales Family XVII. Incertae Sedis</taxon>
        <taxon>Sulfobacillus</taxon>
    </lineage>
</organism>
<proteinExistence type="predicted"/>
<dbReference type="Pfam" id="PF00324">
    <property type="entry name" value="AA_permease"/>
    <property type="match status" value="1"/>
</dbReference>
<dbReference type="STRING" id="679936.Sulac_0224"/>
<reference evidence="7 8" key="2">
    <citation type="journal article" date="2012" name="Stand. Genomic Sci.">
        <title>Complete genome sequence of the moderately thermophilic mineral-sulfide-oxidizing firmicute Sulfobacillus acidophilus type strain (NAL(T)).</title>
        <authorList>
            <person name="Anderson I."/>
            <person name="Chertkov O."/>
            <person name="Chen A."/>
            <person name="Saunders E."/>
            <person name="Lapidus A."/>
            <person name="Nolan M."/>
            <person name="Lucas S."/>
            <person name="Hammon N."/>
            <person name="Deshpande S."/>
            <person name="Cheng J.F."/>
            <person name="Han C."/>
            <person name="Tapia R."/>
            <person name="Goodwin L.A."/>
            <person name="Pitluck S."/>
            <person name="Liolios K."/>
            <person name="Pagani I."/>
            <person name="Ivanova N."/>
            <person name="Mikhailova N."/>
            <person name="Pati A."/>
            <person name="Palaniappan K."/>
            <person name="Land M."/>
            <person name="Pan C."/>
            <person name="Rohde M."/>
            <person name="Pukall R."/>
            <person name="Goker M."/>
            <person name="Detter J.C."/>
            <person name="Woyke T."/>
            <person name="Bristow J."/>
            <person name="Eisen J.A."/>
            <person name="Markowitz V."/>
            <person name="Hugenholtz P."/>
            <person name="Kyrpides N.C."/>
            <person name="Klenk H.P."/>
            <person name="Mavromatis K."/>
        </authorList>
    </citation>
    <scope>NUCLEOTIDE SEQUENCE [LARGE SCALE GENOMIC DNA]</scope>
    <source>
        <strain evidence="8">ATCC 700253 / DSM 10332 / NAL</strain>
    </source>
</reference>
<dbReference type="InterPro" id="IPR004841">
    <property type="entry name" value="AA-permease/SLC12A_dom"/>
</dbReference>
<evidence type="ECO:0000259" key="6">
    <source>
        <dbReference type="Pfam" id="PF00324"/>
    </source>
</evidence>
<dbReference type="PANTHER" id="PTHR42770">
    <property type="entry name" value="AMINO ACID TRANSPORTER-RELATED"/>
    <property type="match status" value="1"/>
</dbReference>
<dbReference type="EMBL" id="CP003179">
    <property type="protein sequence ID" value="AEW03795.1"/>
    <property type="molecule type" value="Genomic_DNA"/>
</dbReference>
<keyword evidence="2 5" id="KW-0812">Transmembrane</keyword>
<evidence type="ECO:0000256" key="1">
    <source>
        <dbReference type="ARBA" id="ARBA00004141"/>
    </source>
</evidence>
<keyword evidence="8" id="KW-1185">Reference proteome</keyword>
<feature type="transmembrane region" description="Helical" evidence="5">
    <location>
        <begin position="340"/>
        <end position="361"/>
    </location>
</feature>
<feature type="transmembrane region" description="Helical" evidence="5">
    <location>
        <begin position="89"/>
        <end position="110"/>
    </location>
</feature>
<evidence type="ECO:0000256" key="3">
    <source>
        <dbReference type="ARBA" id="ARBA00022989"/>
    </source>
</evidence>
<feature type="transmembrane region" description="Helical" evidence="5">
    <location>
        <begin position="189"/>
        <end position="207"/>
    </location>
</feature>
<dbReference type="PATRIC" id="fig|679936.5.peg.228"/>
<feature type="transmembrane region" description="Helical" evidence="5">
    <location>
        <begin position="116"/>
        <end position="139"/>
    </location>
</feature>
<keyword evidence="4 5" id="KW-0472">Membrane</keyword>
<feature type="transmembrane region" description="Helical" evidence="5">
    <location>
        <begin position="373"/>
        <end position="399"/>
    </location>
</feature>
<sequence length="450" mass="48642">MKNPSLSRVLPLRTAVSTSAGLASAAINFLAAVEVAQYAGGQSAWLAILVAGILIVLAGTNFAELNGLFPSAAAIRVWIRRGLNDQVSLVASMVYVTTVILVIAADAFVLGHMFQAAIPAIPGEIWILLILLVITGLNLRGIRVAGIIQDVNAFVLLTTLTVFSLIVIGRQGLPPVPQLFHTGPHWLEAVALGVFIYVGFEWVTPLSEEFQDFRAIPRGLFIALGLIAVAFGLFTLAFTVIFPHPRTTTLIPQLLLGMKALGPLGFWWMALVTLTTAMTTFNGGLLTASRFVYALARERVLPAWFNRLNQRWVPHHALWTLAASALGLAFLVYVSGQYVVLINAGAGVESLMYALTSYLVLRLRRIDPDRERVYRVPGVPIVPVIGGLLFLALGIGALLTPATPHGVVPWSLVYVVTVTLLVAGYVRYGVPKIKAARSRAMTARQEPWGK</sequence>
<dbReference type="PIRSF" id="PIRSF006060">
    <property type="entry name" value="AA_transporter"/>
    <property type="match status" value="1"/>
</dbReference>
<evidence type="ECO:0000256" key="2">
    <source>
        <dbReference type="ARBA" id="ARBA00022692"/>
    </source>
</evidence>
<feature type="transmembrane region" description="Helical" evidence="5">
    <location>
        <begin position="411"/>
        <end position="430"/>
    </location>
</feature>
<evidence type="ECO:0000313" key="8">
    <source>
        <dbReference type="Proteomes" id="UP000005439"/>
    </source>
</evidence>
<reference evidence="8" key="1">
    <citation type="submission" date="2011-12" db="EMBL/GenBank/DDBJ databases">
        <title>The complete genome of chromosome of Sulfobacillus acidophilus DSM 10332.</title>
        <authorList>
            <person name="Lucas S."/>
            <person name="Han J."/>
            <person name="Lapidus A."/>
            <person name="Bruce D."/>
            <person name="Goodwin L."/>
            <person name="Pitluck S."/>
            <person name="Peters L."/>
            <person name="Kyrpides N."/>
            <person name="Mavromatis K."/>
            <person name="Ivanova N."/>
            <person name="Mikhailova N."/>
            <person name="Chertkov O."/>
            <person name="Saunders E."/>
            <person name="Detter J.C."/>
            <person name="Tapia R."/>
            <person name="Han C."/>
            <person name="Land M."/>
            <person name="Hauser L."/>
            <person name="Markowitz V."/>
            <person name="Cheng J.-F."/>
            <person name="Hugenholtz P."/>
            <person name="Woyke T."/>
            <person name="Wu D."/>
            <person name="Pukall R."/>
            <person name="Gehrich-Schroeter G."/>
            <person name="Schneider S."/>
            <person name="Klenk H.-P."/>
            <person name="Eisen J.A."/>
        </authorList>
    </citation>
    <scope>NUCLEOTIDE SEQUENCE [LARGE SCALE GENOMIC DNA]</scope>
    <source>
        <strain evidence="8">ATCC 700253 / DSM 10332 / NAL</strain>
    </source>
</reference>
<feature type="transmembrane region" description="Helical" evidence="5">
    <location>
        <begin position="317"/>
        <end position="334"/>
    </location>
</feature>
<keyword evidence="3 5" id="KW-1133">Transmembrane helix</keyword>
<evidence type="ECO:0000256" key="4">
    <source>
        <dbReference type="ARBA" id="ARBA00023136"/>
    </source>
</evidence>
<accession>G8TWU7</accession>